<proteinExistence type="predicted"/>
<dbReference type="HOGENOM" id="CLU_2073384_0_0_1"/>
<dbReference type="AlphaFoldDB" id="I1S653"/>
<evidence type="ECO:0000313" key="3">
    <source>
        <dbReference type="EnsemblFungi" id="CEF78980"/>
    </source>
</evidence>
<keyword evidence="1" id="KW-0472">Membrane</keyword>
<feature type="transmembrane region" description="Helical" evidence="1">
    <location>
        <begin position="49"/>
        <end position="68"/>
    </location>
</feature>
<accession>A0A098DKK1</accession>
<dbReference type="InParanoid" id="I1S653"/>
<evidence type="ECO:0000256" key="1">
    <source>
        <dbReference type="SAM" id="Phobius"/>
    </source>
</evidence>
<protein>
    <submittedName>
        <fullName evidence="2">Chromosome 2, complete genome</fullName>
    </submittedName>
</protein>
<reference evidence="3" key="4">
    <citation type="submission" date="2017-01" db="UniProtKB">
        <authorList>
            <consortium name="EnsemblFungi"/>
        </authorList>
    </citation>
    <scope>IDENTIFICATION</scope>
    <source>
        <strain evidence="3">PH-1 / ATCC MYA-4620 / FGSC 9075 / NRRL 31084</strain>
    </source>
</reference>
<keyword evidence="1" id="KW-0812">Transmembrane</keyword>
<dbReference type="VEuPathDB" id="FungiDB:FGRAMPH1_01G14355"/>
<accession>I1S653</accession>
<reference evidence="2 4" key="3">
    <citation type="journal article" date="2015" name="BMC Genomics">
        <title>The completed genome sequence of the pathogenic ascomycete fungus Fusarium graminearum.</title>
        <authorList>
            <person name="King R."/>
            <person name="Urban M."/>
            <person name="Hammond-Kosack M.C."/>
            <person name="Hassani-Pak K."/>
            <person name="Hammond-Kosack K.E."/>
        </authorList>
    </citation>
    <scope>NUCLEOTIDE SEQUENCE [LARGE SCALE GENOMIC DNA]</scope>
    <source>
        <strain evidence="4">ATCC MYA-4620 / CBS 123657 / FGSC 9075 / NRRL 31084 / PH-1</strain>
        <strain evidence="2">PH-1</strain>
    </source>
</reference>
<dbReference type="OrthoDB" id="10332032at2759"/>
<evidence type="ECO:0000313" key="2">
    <source>
        <dbReference type="EMBL" id="CEF78980.1"/>
    </source>
</evidence>
<dbReference type="EnsemblFungi" id="CEF78980">
    <property type="protein sequence ID" value="CEF78980"/>
    <property type="gene ID" value="FGRRES_12324"/>
</dbReference>
<dbReference type="RefSeq" id="XP_011321595.1">
    <property type="nucleotide sequence ID" value="XM_011323293.1"/>
</dbReference>
<sequence length="118" mass="13736">MGFISTRLCSGARAVSPACMNIYEGKLYELPHYFTTEARQQCHCASSQGCFEVIIAYFVYIIPFLSLLWEMANWFYKGFSFFVASWALRTALEMLIRHLEHPQHPDQDLDDRPLFMVV</sequence>
<gene>
    <name evidence="2" type="ORF">FGRAMPH1_01T14355</name>
</gene>
<reference evidence="3 4" key="2">
    <citation type="journal article" date="2010" name="Nature">
        <title>Comparative genomics reveals mobile pathogenicity chromosomes in Fusarium.</title>
        <authorList>
            <person name="Ma L.J."/>
            <person name="van der Does H.C."/>
            <person name="Borkovich K.A."/>
            <person name="Coleman J.J."/>
            <person name="Daboussi M.J."/>
            <person name="Di Pietro A."/>
            <person name="Dufresne M."/>
            <person name="Freitag M."/>
            <person name="Grabherr M."/>
            <person name="Henrissat B."/>
            <person name="Houterman P.M."/>
            <person name="Kang S."/>
            <person name="Shim W.B."/>
            <person name="Woloshuk C."/>
            <person name="Xie X."/>
            <person name="Xu J.R."/>
            <person name="Antoniw J."/>
            <person name="Baker S.E."/>
            <person name="Bluhm B.H."/>
            <person name="Breakspear A."/>
            <person name="Brown D.W."/>
            <person name="Butchko R.A."/>
            <person name="Chapman S."/>
            <person name="Coulson R."/>
            <person name="Coutinho P.M."/>
            <person name="Danchin E.G."/>
            <person name="Diener A."/>
            <person name="Gale L.R."/>
            <person name="Gardiner D.M."/>
            <person name="Goff S."/>
            <person name="Hammond-Kosack K.E."/>
            <person name="Hilburn K."/>
            <person name="Hua-Van A."/>
            <person name="Jonkers W."/>
            <person name="Kazan K."/>
            <person name="Kodira C.D."/>
            <person name="Koehrsen M."/>
            <person name="Kumar L."/>
            <person name="Lee Y.H."/>
            <person name="Li L."/>
            <person name="Manners J.M."/>
            <person name="Miranda-Saavedra D."/>
            <person name="Mukherjee M."/>
            <person name="Park G."/>
            <person name="Park J."/>
            <person name="Park S.Y."/>
            <person name="Proctor R.H."/>
            <person name="Regev A."/>
            <person name="Ruiz-Roldan M.C."/>
            <person name="Sain D."/>
            <person name="Sakthikumar S."/>
            <person name="Sykes S."/>
            <person name="Schwartz D.C."/>
            <person name="Turgeon B.G."/>
            <person name="Wapinski I."/>
            <person name="Yoder O."/>
            <person name="Young S."/>
            <person name="Zeng Q."/>
            <person name="Zhou S."/>
            <person name="Galagan J."/>
            <person name="Cuomo C.A."/>
            <person name="Kistler H.C."/>
            <person name="Rep M."/>
        </authorList>
    </citation>
    <scope>GENOME REANNOTATION</scope>
    <source>
        <strain evidence="4">ATCC MYA-4620 / CBS 123657 / FGSC 9075 / NRRL 31084 / PH-1</strain>
        <strain evidence="3">PH-1 / ATCC MYA-4620 / FGSC 9075 / NRRL 31084</strain>
    </source>
</reference>
<name>I1S653_GIBZE</name>
<evidence type="ECO:0000313" key="4">
    <source>
        <dbReference type="Proteomes" id="UP000070720"/>
    </source>
</evidence>
<dbReference type="KEGG" id="fgr:FGSG_12324"/>
<dbReference type="EMBL" id="HG970333">
    <property type="protein sequence ID" value="CEF78980.1"/>
    <property type="molecule type" value="Genomic_DNA"/>
</dbReference>
<dbReference type="Proteomes" id="UP000070720">
    <property type="component" value="Chromosome 2"/>
</dbReference>
<reference evidence="3 4" key="1">
    <citation type="journal article" date="2007" name="Science">
        <title>The Fusarium graminearum genome reveals a link between localized polymorphism and pathogen specialization.</title>
        <authorList>
            <person name="Cuomo C.A."/>
            <person name="Gueldener U."/>
            <person name="Xu J.-R."/>
            <person name="Trail F."/>
            <person name="Turgeon B.G."/>
            <person name="Di Pietro A."/>
            <person name="Walton J.D."/>
            <person name="Ma L.-J."/>
            <person name="Baker S.E."/>
            <person name="Rep M."/>
            <person name="Adam G."/>
            <person name="Antoniw J."/>
            <person name="Baldwin T."/>
            <person name="Calvo S.E."/>
            <person name="Chang Y.-L."/>
            <person name="DeCaprio D."/>
            <person name="Gale L.R."/>
            <person name="Gnerre S."/>
            <person name="Goswami R.S."/>
            <person name="Hammond-Kosack K."/>
            <person name="Harris L.J."/>
            <person name="Hilburn K."/>
            <person name="Kennell J.C."/>
            <person name="Kroken S."/>
            <person name="Magnuson J.K."/>
            <person name="Mannhaupt G."/>
            <person name="Mauceli E.W."/>
            <person name="Mewes H.-W."/>
            <person name="Mitterbauer R."/>
            <person name="Muehlbauer G."/>
            <person name="Muensterkoetter M."/>
            <person name="Nelson D."/>
            <person name="O'Donnell K."/>
            <person name="Ouellet T."/>
            <person name="Qi W."/>
            <person name="Quesneville H."/>
            <person name="Roncero M.I.G."/>
            <person name="Seong K.-Y."/>
            <person name="Tetko I.V."/>
            <person name="Urban M."/>
            <person name="Waalwijk C."/>
            <person name="Ward T.J."/>
            <person name="Yao J."/>
            <person name="Birren B.W."/>
            <person name="Kistler H.C."/>
        </authorList>
    </citation>
    <scope>NUCLEOTIDE SEQUENCE [LARGE SCALE GENOMIC DNA]</scope>
    <source>
        <strain evidence="4">ATCC MYA-4620 / CBS 123657 / FGSC 9075 / NRRL 31084 / PH-1</strain>
        <strain evidence="3">PH-1 / ATCC MYA-4620 / FGSC 9075 / NRRL 31084</strain>
    </source>
</reference>
<organism evidence="2 4">
    <name type="scientific">Gibberella zeae (strain ATCC MYA-4620 / CBS 123657 / FGSC 9075 / NRRL 31084 / PH-1)</name>
    <name type="common">Wheat head blight fungus</name>
    <name type="synonym">Fusarium graminearum</name>
    <dbReference type="NCBI Taxonomy" id="229533"/>
    <lineage>
        <taxon>Eukaryota</taxon>
        <taxon>Fungi</taxon>
        <taxon>Dikarya</taxon>
        <taxon>Ascomycota</taxon>
        <taxon>Pezizomycotina</taxon>
        <taxon>Sordariomycetes</taxon>
        <taxon>Hypocreomycetidae</taxon>
        <taxon>Hypocreales</taxon>
        <taxon>Nectriaceae</taxon>
        <taxon>Fusarium</taxon>
    </lineage>
</organism>
<keyword evidence="1" id="KW-1133">Transmembrane helix</keyword>
<keyword evidence="4" id="KW-1185">Reference proteome</keyword>